<reference evidence="3" key="2">
    <citation type="submission" date="2020-11" db="EMBL/GenBank/DDBJ databases">
        <authorList>
            <person name="McCartney M.A."/>
            <person name="Auch B."/>
            <person name="Kono T."/>
            <person name="Mallez S."/>
            <person name="Becker A."/>
            <person name="Gohl D.M."/>
            <person name="Silverstein K.A.T."/>
            <person name="Koren S."/>
            <person name="Bechman K.B."/>
            <person name="Herman A."/>
            <person name="Abrahante J.E."/>
            <person name="Garbe J."/>
        </authorList>
    </citation>
    <scope>NUCLEOTIDE SEQUENCE</scope>
    <source>
        <strain evidence="3">Duluth1</strain>
        <tissue evidence="3">Whole animal</tissue>
    </source>
</reference>
<feature type="transmembrane region" description="Helical" evidence="1">
    <location>
        <begin position="173"/>
        <end position="196"/>
    </location>
</feature>
<evidence type="ECO:0000313" key="4">
    <source>
        <dbReference type="Proteomes" id="UP000828390"/>
    </source>
</evidence>
<evidence type="ECO:0000313" key="3">
    <source>
        <dbReference type="EMBL" id="KAH3826116.1"/>
    </source>
</evidence>
<sequence>MLGDALTMKCSMSENISSVTWMKIEASLNAKEESHVLMRLMNDGKCNFFNNTPPTDVYFSCISPRVFSCTIKHTTDVDNEDIWRCWASVNGRNMSSNEIHIYVHDNRTSISSNQSVEVNGISTGKSVTRNGVSYDRSVEVNGISTGQSVTRNGVSYDQSVTANDNSSDQSSNIVYVAVGGSIVLGLVFGLVVGILVTRCVMRRRHRDAANSFEDKTRSSKDAPVENMYITVLPQKEGSEQNSSANVGNVRRTNTHHNDQPLHLSSSANKTYDDMHLRTEGCTTQLDNIHKRQKHVNLSPLSPPCSAYESLSPELRRHSVYDYIKPEQCSL</sequence>
<dbReference type="InterPro" id="IPR007110">
    <property type="entry name" value="Ig-like_dom"/>
</dbReference>
<name>A0A9D4JVZ8_DREPO</name>
<gene>
    <name evidence="3" type="ORF">DPMN_128009</name>
</gene>
<accession>A0A9D4JVZ8</accession>
<protein>
    <recommendedName>
        <fullName evidence="2">Ig-like domain-containing protein</fullName>
    </recommendedName>
</protein>
<dbReference type="AlphaFoldDB" id="A0A9D4JVZ8"/>
<evidence type="ECO:0000256" key="1">
    <source>
        <dbReference type="SAM" id="Phobius"/>
    </source>
</evidence>
<dbReference type="EMBL" id="JAIWYP010000005">
    <property type="protein sequence ID" value="KAH3826116.1"/>
    <property type="molecule type" value="Genomic_DNA"/>
</dbReference>
<feature type="domain" description="Ig-like" evidence="2">
    <location>
        <begin position="1"/>
        <end position="95"/>
    </location>
</feature>
<keyword evidence="1" id="KW-1133">Transmembrane helix</keyword>
<dbReference type="Proteomes" id="UP000828390">
    <property type="component" value="Unassembled WGS sequence"/>
</dbReference>
<reference evidence="3" key="1">
    <citation type="journal article" date="2019" name="bioRxiv">
        <title>The Genome of the Zebra Mussel, Dreissena polymorpha: A Resource for Invasive Species Research.</title>
        <authorList>
            <person name="McCartney M.A."/>
            <person name="Auch B."/>
            <person name="Kono T."/>
            <person name="Mallez S."/>
            <person name="Zhang Y."/>
            <person name="Obille A."/>
            <person name="Becker A."/>
            <person name="Abrahante J.E."/>
            <person name="Garbe J."/>
            <person name="Badalamenti J.P."/>
            <person name="Herman A."/>
            <person name="Mangelson H."/>
            <person name="Liachko I."/>
            <person name="Sullivan S."/>
            <person name="Sone E.D."/>
            <person name="Koren S."/>
            <person name="Silverstein K.A.T."/>
            <person name="Beckman K.B."/>
            <person name="Gohl D.M."/>
        </authorList>
    </citation>
    <scope>NUCLEOTIDE SEQUENCE</scope>
    <source>
        <strain evidence="3">Duluth1</strain>
        <tissue evidence="3">Whole animal</tissue>
    </source>
</reference>
<evidence type="ECO:0000259" key="2">
    <source>
        <dbReference type="PROSITE" id="PS50835"/>
    </source>
</evidence>
<comment type="caution">
    <text evidence="3">The sequence shown here is derived from an EMBL/GenBank/DDBJ whole genome shotgun (WGS) entry which is preliminary data.</text>
</comment>
<keyword evidence="4" id="KW-1185">Reference proteome</keyword>
<organism evidence="3 4">
    <name type="scientific">Dreissena polymorpha</name>
    <name type="common">Zebra mussel</name>
    <name type="synonym">Mytilus polymorpha</name>
    <dbReference type="NCBI Taxonomy" id="45954"/>
    <lineage>
        <taxon>Eukaryota</taxon>
        <taxon>Metazoa</taxon>
        <taxon>Spiralia</taxon>
        <taxon>Lophotrochozoa</taxon>
        <taxon>Mollusca</taxon>
        <taxon>Bivalvia</taxon>
        <taxon>Autobranchia</taxon>
        <taxon>Heteroconchia</taxon>
        <taxon>Euheterodonta</taxon>
        <taxon>Imparidentia</taxon>
        <taxon>Neoheterodontei</taxon>
        <taxon>Myida</taxon>
        <taxon>Dreissenoidea</taxon>
        <taxon>Dreissenidae</taxon>
        <taxon>Dreissena</taxon>
    </lineage>
</organism>
<keyword evidence="1" id="KW-0472">Membrane</keyword>
<proteinExistence type="predicted"/>
<dbReference type="PROSITE" id="PS50835">
    <property type="entry name" value="IG_LIKE"/>
    <property type="match status" value="1"/>
</dbReference>
<keyword evidence="1" id="KW-0812">Transmembrane</keyword>